<keyword evidence="1" id="KW-0472">Membrane</keyword>
<proteinExistence type="predicted"/>
<sequence length="128" mass="13493">MIEWFGVVQIVAAAALGVIALALGGIGRRPDDITVLGSVLLALLLIAQVVVGIVQPLVGNAPTGDIVEWWLYLVVALLLVIGGVVWALIDRSRWATLIIGVVGVTVAIMVFRMTQIWFVQTVPAALGA</sequence>
<accession>A0A4Q7LVC0</accession>
<evidence type="ECO:0000313" key="2">
    <source>
        <dbReference type="EMBL" id="RZS59055.1"/>
    </source>
</evidence>
<dbReference type="EMBL" id="SGWW01000001">
    <property type="protein sequence ID" value="RZS59055.1"/>
    <property type="molecule type" value="Genomic_DNA"/>
</dbReference>
<gene>
    <name evidence="2" type="ORF">EV141_0272</name>
</gene>
<comment type="caution">
    <text evidence="2">The sequence shown here is derived from an EMBL/GenBank/DDBJ whole genome shotgun (WGS) entry which is preliminary data.</text>
</comment>
<keyword evidence="1" id="KW-0812">Transmembrane</keyword>
<dbReference type="RefSeq" id="WP_130484175.1">
    <property type="nucleotide sequence ID" value="NZ_SGWW01000001.1"/>
</dbReference>
<dbReference type="AlphaFoldDB" id="A0A4Q7LVC0"/>
<name>A0A4Q7LVC0_9MICO</name>
<feature type="transmembrane region" description="Helical" evidence="1">
    <location>
        <begin position="69"/>
        <end position="89"/>
    </location>
</feature>
<evidence type="ECO:0000313" key="3">
    <source>
        <dbReference type="Proteomes" id="UP000293519"/>
    </source>
</evidence>
<keyword evidence="3" id="KW-1185">Reference proteome</keyword>
<protein>
    <submittedName>
        <fullName evidence="2">Uncharacterized protein</fullName>
    </submittedName>
</protein>
<evidence type="ECO:0000256" key="1">
    <source>
        <dbReference type="SAM" id="Phobius"/>
    </source>
</evidence>
<reference evidence="2 3" key="1">
    <citation type="journal article" date="2015" name="Stand. Genomic Sci.">
        <title>Genomic Encyclopedia of Bacterial and Archaeal Type Strains, Phase III: the genomes of soil and plant-associated and newly described type strains.</title>
        <authorList>
            <person name="Whitman W.B."/>
            <person name="Woyke T."/>
            <person name="Klenk H.P."/>
            <person name="Zhou Y."/>
            <person name="Lilburn T.G."/>
            <person name="Beck B.J."/>
            <person name="De Vos P."/>
            <person name="Vandamme P."/>
            <person name="Eisen J.A."/>
            <person name="Garrity G."/>
            <person name="Hugenholtz P."/>
            <person name="Kyrpides N.C."/>
        </authorList>
    </citation>
    <scope>NUCLEOTIDE SEQUENCE [LARGE SCALE GENOMIC DNA]</scope>
    <source>
        <strain evidence="2 3">CV2</strain>
    </source>
</reference>
<keyword evidence="1" id="KW-1133">Transmembrane helix</keyword>
<dbReference type="OrthoDB" id="5197832at2"/>
<dbReference type="Proteomes" id="UP000293519">
    <property type="component" value="Unassembled WGS sequence"/>
</dbReference>
<feature type="transmembrane region" description="Helical" evidence="1">
    <location>
        <begin position="33"/>
        <end position="57"/>
    </location>
</feature>
<feature type="transmembrane region" description="Helical" evidence="1">
    <location>
        <begin position="6"/>
        <end position="26"/>
    </location>
</feature>
<organism evidence="2 3">
    <name type="scientific">Microcella putealis</name>
    <dbReference type="NCBI Taxonomy" id="337005"/>
    <lineage>
        <taxon>Bacteria</taxon>
        <taxon>Bacillati</taxon>
        <taxon>Actinomycetota</taxon>
        <taxon>Actinomycetes</taxon>
        <taxon>Micrococcales</taxon>
        <taxon>Microbacteriaceae</taxon>
        <taxon>Microcella</taxon>
    </lineage>
</organism>
<feature type="transmembrane region" description="Helical" evidence="1">
    <location>
        <begin position="96"/>
        <end position="118"/>
    </location>
</feature>